<sequence length="58" mass="6107">MMYAKVPKTKKAAAKVGKVMGEYKSGTLHSGKGGPVVKSRKQAIAISLSEASKMGKKK</sequence>
<proteinExistence type="predicted"/>
<dbReference type="InterPro" id="IPR045468">
    <property type="entry name" value="DUF6496"/>
</dbReference>
<gene>
    <name evidence="1" type="ORF">UFOVP376_44</name>
</gene>
<reference evidence="1" key="1">
    <citation type="submission" date="2020-05" db="EMBL/GenBank/DDBJ databases">
        <authorList>
            <person name="Chiriac C."/>
            <person name="Salcher M."/>
            <person name="Ghai R."/>
            <person name="Kavagutti S V."/>
        </authorList>
    </citation>
    <scope>NUCLEOTIDE SEQUENCE</scope>
</reference>
<dbReference type="EMBL" id="LR798305">
    <property type="protein sequence ID" value="CAB5223040.1"/>
    <property type="molecule type" value="Genomic_DNA"/>
</dbReference>
<dbReference type="Pfam" id="PF20106">
    <property type="entry name" value="DUF6496"/>
    <property type="match status" value="1"/>
</dbReference>
<accession>A0A6J7WZ77</accession>
<organism evidence="1">
    <name type="scientific">uncultured Caudovirales phage</name>
    <dbReference type="NCBI Taxonomy" id="2100421"/>
    <lineage>
        <taxon>Viruses</taxon>
        <taxon>Duplodnaviria</taxon>
        <taxon>Heunggongvirae</taxon>
        <taxon>Uroviricota</taxon>
        <taxon>Caudoviricetes</taxon>
        <taxon>Peduoviridae</taxon>
        <taxon>Maltschvirus</taxon>
        <taxon>Maltschvirus maltsch</taxon>
    </lineage>
</organism>
<protein>
    <submittedName>
        <fullName evidence="1">Uncharacterized protein</fullName>
    </submittedName>
</protein>
<name>A0A6J7WZ77_9CAUD</name>
<evidence type="ECO:0000313" key="1">
    <source>
        <dbReference type="EMBL" id="CAB5223040.1"/>
    </source>
</evidence>